<gene>
    <name evidence="1" type="ORF">O6H91_22G042400</name>
</gene>
<dbReference type="EMBL" id="CM055113">
    <property type="protein sequence ID" value="KAJ7516091.1"/>
    <property type="molecule type" value="Genomic_DNA"/>
</dbReference>
<keyword evidence="2" id="KW-1185">Reference proteome</keyword>
<sequence>MFLFSFIVIQLSWAFSYLSSELVLTSVLSADDSTPFQVFFAITMSAMGVSQSAGLLAPDISKVKVAVHSVFRTLTAVKGDIEFQHRSFKYPTRPDMQIFCDLCLIVHAGQLSGGQKQRIAIDRPIVKDSQILLLDEATSALDAESEHVV</sequence>
<proteinExistence type="predicted"/>
<comment type="caution">
    <text evidence="1">The sequence shown here is derived from an EMBL/GenBank/DDBJ whole genome shotgun (WGS) entry which is preliminary data.</text>
</comment>
<reference evidence="2" key="1">
    <citation type="journal article" date="2024" name="Proc. Natl. Acad. Sci. U.S.A.">
        <title>Extraordinary preservation of gene collinearity over three hundred million years revealed in homosporous lycophytes.</title>
        <authorList>
            <person name="Li C."/>
            <person name="Wickell D."/>
            <person name="Kuo L.Y."/>
            <person name="Chen X."/>
            <person name="Nie B."/>
            <person name="Liao X."/>
            <person name="Peng D."/>
            <person name="Ji J."/>
            <person name="Jenkins J."/>
            <person name="Williams M."/>
            <person name="Shu S."/>
            <person name="Plott C."/>
            <person name="Barry K."/>
            <person name="Rajasekar S."/>
            <person name="Grimwood J."/>
            <person name="Han X."/>
            <person name="Sun S."/>
            <person name="Hou Z."/>
            <person name="He W."/>
            <person name="Dai G."/>
            <person name="Sun C."/>
            <person name="Schmutz J."/>
            <person name="Leebens-Mack J.H."/>
            <person name="Li F.W."/>
            <person name="Wang L."/>
        </authorList>
    </citation>
    <scope>NUCLEOTIDE SEQUENCE [LARGE SCALE GENOMIC DNA]</scope>
    <source>
        <strain evidence="2">cv. PW_Plant_1</strain>
    </source>
</reference>
<protein>
    <submittedName>
        <fullName evidence="1">Uncharacterized protein</fullName>
    </submittedName>
</protein>
<evidence type="ECO:0000313" key="2">
    <source>
        <dbReference type="Proteomes" id="UP001162992"/>
    </source>
</evidence>
<dbReference type="Proteomes" id="UP001162992">
    <property type="component" value="Chromosome 22"/>
</dbReference>
<name>A0ACC2AF36_DIPCM</name>
<organism evidence="1 2">
    <name type="scientific">Diphasiastrum complanatum</name>
    <name type="common">Issler's clubmoss</name>
    <name type="synonym">Lycopodium complanatum</name>
    <dbReference type="NCBI Taxonomy" id="34168"/>
    <lineage>
        <taxon>Eukaryota</taxon>
        <taxon>Viridiplantae</taxon>
        <taxon>Streptophyta</taxon>
        <taxon>Embryophyta</taxon>
        <taxon>Tracheophyta</taxon>
        <taxon>Lycopodiopsida</taxon>
        <taxon>Lycopodiales</taxon>
        <taxon>Lycopodiaceae</taxon>
        <taxon>Lycopodioideae</taxon>
        <taxon>Diphasiastrum</taxon>
    </lineage>
</organism>
<accession>A0ACC2AF36</accession>
<evidence type="ECO:0000313" key="1">
    <source>
        <dbReference type="EMBL" id="KAJ7516091.1"/>
    </source>
</evidence>